<evidence type="ECO:0000259" key="1">
    <source>
        <dbReference type="Pfam" id="PF23554"/>
    </source>
</evidence>
<dbReference type="GO" id="GO:0005737">
    <property type="term" value="C:cytoplasm"/>
    <property type="evidence" value="ECO:0007669"/>
    <property type="project" value="TreeGrafter"/>
</dbReference>
<dbReference type="Proteomes" id="UP000324091">
    <property type="component" value="Chromosome 1"/>
</dbReference>
<dbReference type="GO" id="GO:0005886">
    <property type="term" value="C:plasma membrane"/>
    <property type="evidence" value="ECO:0007669"/>
    <property type="project" value="TreeGrafter"/>
</dbReference>
<organism evidence="2 3">
    <name type="scientific">Takifugu flavidus</name>
    <name type="common">sansaifugu</name>
    <dbReference type="NCBI Taxonomy" id="433684"/>
    <lineage>
        <taxon>Eukaryota</taxon>
        <taxon>Metazoa</taxon>
        <taxon>Chordata</taxon>
        <taxon>Craniata</taxon>
        <taxon>Vertebrata</taxon>
        <taxon>Euteleostomi</taxon>
        <taxon>Actinopterygii</taxon>
        <taxon>Neopterygii</taxon>
        <taxon>Teleostei</taxon>
        <taxon>Neoteleostei</taxon>
        <taxon>Acanthomorphata</taxon>
        <taxon>Eupercaria</taxon>
        <taxon>Tetraodontiformes</taxon>
        <taxon>Tetradontoidea</taxon>
        <taxon>Tetraodontidae</taxon>
        <taxon>Takifugu</taxon>
    </lineage>
</organism>
<dbReference type="PANTHER" id="PTHR45653:SF1">
    <property type="entry name" value="DEDICATOR OF CYTOKINESIS PROTEIN 1"/>
    <property type="match status" value="1"/>
</dbReference>
<dbReference type="PANTHER" id="PTHR45653">
    <property type="entry name" value="DEDICATOR OF CYTOKINESIS"/>
    <property type="match status" value="1"/>
</dbReference>
<evidence type="ECO:0000313" key="2">
    <source>
        <dbReference type="EMBL" id="TWW81994.1"/>
    </source>
</evidence>
<sequence length="153" mass="17176">MCCEEAVNRLHAASSAARREHMLLRLALSITGSPSVCGGVPADCREILLPLMTDQLKFHLEKEEELQACCQLLSDILEVLYRKDVGPTQWHVQIITEKLLRTVNQAVIKMGRNTPHVAHCNSNPIPKLFLKSTSAELFAQPQWKIDCLGFPFL</sequence>
<gene>
    <name evidence="2" type="ORF">D4764_01G0018090</name>
</gene>
<dbReference type="GO" id="GO:0007520">
    <property type="term" value="P:myoblast fusion"/>
    <property type="evidence" value="ECO:0007669"/>
    <property type="project" value="TreeGrafter"/>
</dbReference>
<dbReference type="InterPro" id="IPR026791">
    <property type="entry name" value="DOCK"/>
</dbReference>
<reference evidence="2 3" key="1">
    <citation type="submission" date="2019-04" db="EMBL/GenBank/DDBJ databases">
        <title>Chromosome genome assembly for Takifugu flavidus.</title>
        <authorList>
            <person name="Xiao S."/>
        </authorList>
    </citation>
    <scope>NUCLEOTIDE SEQUENCE [LARGE SCALE GENOMIC DNA]</scope>
    <source>
        <strain evidence="2">HTHZ2018</strain>
        <tissue evidence="2">Muscle</tissue>
    </source>
</reference>
<feature type="domain" description="Dedicator of cytokinesis TPR repeats region" evidence="1">
    <location>
        <begin position="42"/>
        <end position="119"/>
    </location>
</feature>
<dbReference type="GO" id="GO:0031267">
    <property type="term" value="F:small GTPase binding"/>
    <property type="evidence" value="ECO:0007669"/>
    <property type="project" value="TreeGrafter"/>
</dbReference>
<comment type="caution">
    <text evidence="2">The sequence shown here is derived from an EMBL/GenBank/DDBJ whole genome shotgun (WGS) entry which is preliminary data.</text>
</comment>
<keyword evidence="3" id="KW-1185">Reference proteome</keyword>
<accession>A0A5C6PQQ8</accession>
<dbReference type="InterPro" id="IPR056372">
    <property type="entry name" value="TPR_DOCK"/>
</dbReference>
<name>A0A5C6PQQ8_9TELE</name>
<dbReference type="Pfam" id="PF23554">
    <property type="entry name" value="TPR_DOCK"/>
    <property type="match status" value="1"/>
</dbReference>
<dbReference type="EMBL" id="RHFK02000001">
    <property type="protein sequence ID" value="TWW81994.1"/>
    <property type="molecule type" value="Genomic_DNA"/>
</dbReference>
<dbReference type="AlphaFoldDB" id="A0A5C6PQQ8"/>
<dbReference type="GO" id="GO:0016477">
    <property type="term" value="P:cell migration"/>
    <property type="evidence" value="ECO:0007669"/>
    <property type="project" value="TreeGrafter"/>
</dbReference>
<dbReference type="GO" id="GO:0005085">
    <property type="term" value="F:guanyl-nucleotide exchange factor activity"/>
    <property type="evidence" value="ECO:0007669"/>
    <property type="project" value="InterPro"/>
</dbReference>
<proteinExistence type="predicted"/>
<dbReference type="GO" id="GO:0007264">
    <property type="term" value="P:small GTPase-mediated signal transduction"/>
    <property type="evidence" value="ECO:0007669"/>
    <property type="project" value="InterPro"/>
</dbReference>
<evidence type="ECO:0000313" key="3">
    <source>
        <dbReference type="Proteomes" id="UP000324091"/>
    </source>
</evidence>
<protein>
    <submittedName>
        <fullName evidence="2">Dedicator of cytokinesis protein 1 180 kDa protein downstream of CRK</fullName>
    </submittedName>
</protein>